<dbReference type="InterPro" id="IPR008271">
    <property type="entry name" value="Ser/Thr_kinase_AS"/>
</dbReference>
<evidence type="ECO:0000256" key="1">
    <source>
        <dbReference type="ARBA" id="ARBA00004479"/>
    </source>
</evidence>
<feature type="domain" description="Protein kinase" evidence="18">
    <location>
        <begin position="340"/>
        <end position="613"/>
    </location>
</feature>
<evidence type="ECO:0000256" key="8">
    <source>
        <dbReference type="ARBA" id="ARBA00022737"/>
    </source>
</evidence>
<dbReference type="SUPFAM" id="SSF56112">
    <property type="entry name" value="Protein kinase-like (PK-like)"/>
    <property type="match status" value="1"/>
</dbReference>
<feature type="transmembrane region" description="Helical" evidence="17">
    <location>
        <begin position="266"/>
        <end position="291"/>
    </location>
</feature>
<evidence type="ECO:0000256" key="11">
    <source>
        <dbReference type="ARBA" id="ARBA00022840"/>
    </source>
</evidence>
<dbReference type="EC" id="2.7.11.1" evidence="2"/>
<dbReference type="FunFam" id="1.10.510.10:FF:000453">
    <property type="entry name" value="LRR receptor-like serine/threonine-protein kinase HSL2"/>
    <property type="match status" value="1"/>
</dbReference>
<dbReference type="SMART" id="SM00220">
    <property type="entry name" value="S_TKc"/>
    <property type="match status" value="1"/>
</dbReference>
<dbReference type="CDD" id="cd14066">
    <property type="entry name" value="STKc_IRAK"/>
    <property type="match status" value="1"/>
</dbReference>
<evidence type="ECO:0000256" key="6">
    <source>
        <dbReference type="ARBA" id="ARBA00022692"/>
    </source>
</evidence>
<dbReference type="GO" id="GO:0004674">
    <property type="term" value="F:protein serine/threonine kinase activity"/>
    <property type="evidence" value="ECO:0007669"/>
    <property type="project" value="UniProtKB-KW"/>
</dbReference>
<keyword evidence="3" id="KW-0723">Serine/threonine-protein kinase</keyword>
<dbReference type="SUPFAM" id="SSF52058">
    <property type="entry name" value="L domain-like"/>
    <property type="match status" value="1"/>
</dbReference>
<evidence type="ECO:0000256" key="4">
    <source>
        <dbReference type="ARBA" id="ARBA00022614"/>
    </source>
</evidence>
<dbReference type="InterPro" id="IPR032675">
    <property type="entry name" value="LRR_dom_sf"/>
</dbReference>
<keyword evidence="13 17" id="KW-0472">Membrane</keyword>
<keyword evidence="11 16" id="KW-0067">ATP-binding</keyword>
<dbReference type="InterPro" id="IPR011009">
    <property type="entry name" value="Kinase-like_dom_sf"/>
</dbReference>
<keyword evidence="12 17" id="KW-1133">Transmembrane helix</keyword>
<dbReference type="InterPro" id="IPR001245">
    <property type="entry name" value="Ser-Thr/Tyr_kinase_cat_dom"/>
</dbReference>
<keyword evidence="10 19" id="KW-0418">Kinase</keyword>
<keyword evidence="9 16" id="KW-0547">Nucleotide-binding</keyword>
<keyword evidence="6 17" id="KW-0812">Transmembrane</keyword>
<dbReference type="Gene3D" id="3.30.200.20">
    <property type="entry name" value="Phosphorylase Kinase, domain 1"/>
    <property type="match status" value="1"/>
</dbReference>
<keyword evidence="7" id="KW-0732">Signal</keyword>
<dbReference type="PANTHER" id="PTHR45974">
    <property type="entry name" value="RECEPTOR-LIKE PROTEIN 55"/>
    <property type="match status" value="1"/>
</dbReference>
<evidence type="ECO:0000256" key="16">
    <source>
        <dbReference type="PROSITE-ProRule" id="PRU10141"/>
    </source>
</evidence>
<dbReference type="PROSITE" id="PS50011">
    <property type="entry name" value="PROTEIN_KINASE_DOM"/>
    <property type="match status" value="1"/>
</dbReference>
<evidence type="ECO:0000259" key="18">
    <source>
        <dbReference type="PROSITE" id="PS50011"/>
    </source>
</evidence>
<comment type="caution">
    <text evidence="19">The sequence shown here is derived from an EMBL/GenBank/DDBJ whole genome shotgun (WGS) entry which is preliminary data.</text>
</comment>
<keyword evidence="15" id="KW-0325">Glycoprotein</keyword>
<gene>
    <name evidence="19" type="ORF">CTI12_AA426040</name>
</gene>
<dbReference type="GO" id="GO:0005524">
    <property type="term" value="F:ATP binding"/>
    <property type="evidence" value="ECO:0007669"/>
    <property type="project" value="UniProtKB-UniRule"/>
</dbReference>
<evidence type="ECO:0000256" key="3">
    <source>
        <dbReference type="ARBA" id="ARBA00022527"/>
    </source>
</evidence>
<evidence type="ECO:0000256" key="7">
    <source>
        <dbReference type="ARBA" id="ARBA00022729"/>
    </source>
</evidence>
<comment type="subcellular location">
    <subcellularLocation>
        <location evidence="1">Membrane</location>
        <topology evidence="1">Single-pass type I membrane protein</topology>
    </subcellularLocation>
</comment>
<evidence type="ECO:0000256" key="13">
    <source>
        <dbReference type="ARBA" id="ARBA00023136"/>
    </source>
</evidence>
<dbReference type="InterPro" id="IPR017441">
    <property type="entry name" value="Protein_kinase_ATP_BS"/>
</dbReference>
<evidence type="ECO:0000256" key="12">
    <source>
        <dbReference type="ARBA" id="ARBA00022989"/>
    </source>
</evidence>
<keyword evidence="8" id="KW-0677">Repeat</keyword>
<evidence type="ECO:0000256" key="14">
    <source>
        <dbReference type="ARBA" id="ARBA00023170"/>
    </source>
</evidence>
<evidence type="ECO:0000256" key="2">
    <source>
        <dbReference type="ARBA" id="ARBA00012513"/>
    </source>
</evidence>
<dbReference type="Pfam" id="PF07714">
    <property type="entry name" value="PK_Tyr_Ser-Thr"/>
    <property type="match status" value="1"/>
</dbReference>
<dbReference type="Proteomes" id="UP000245207">
    <property type="component" value="Unassembled WGS sequence"/>
</dbReference>
<evidence type="ECO:0000313" key="20">
    <source>
        <dbReference type="Proteomes" id="UP000245207"/>
    </source>
</evidence>
<dbReference type="Gene3D" id="1.10.510.10">
    <property type="entry name" value="Transferase(Phosphotransferase) domain 1"/>
    <property type="match status" value="1"/>
</dbReference>
<keyword evidence="5" id="KW-0808">Transferase</keyword>
<evidence type="ECO:0000256" key="17">
    <source>
        <dbReference type="SAM" id="Phobius"/>
    </source>
</evidence>
<dbReference type="PROSITE" id="PS00108">
    <property type="entry name" value="PROTEIN_KINASE_ST"/>
    <property type="match status" value="1"/>
</dbReference>
<evidence type="ECO:0000256" key="10">
    <source>
        <dbReference type="ARBA" id="ARBA00022777"/>
    </source>
</evidence>
<dbReference type="AlphaFoldDB" id="A0A2U1M2R6"/>
<keyword evidence="4" id="KW-0433">Leucine-rich repeat</keyword>
<evidence type="ECO:0000256" key="9">
    <source>
        <dbReference type="ARBA" id="ARBA00022741"/>
    </source>
</evidence>
<keyword evidence="20" id="KW-1185">Reference proteome</keyword>
<organism evidence="19 20">
    <name type="scientific">Artemisia annua</name>
    <name type="common">Sweet wormwood</name>
    <dbReference type="NCBI Taxonomy" id="35608"/>
    <lineage>
        <taxon>Eukaryota</taxon>
        <taxon>Viridiplantae</taxon>
        <taxon>Streptophyta</taxon>
        <taxon>Embryophyta</taxon>
        <taxon>Tracheophyta</taxon>
        <taxon>Spermatophyta</taxon>
        <taxon>Magnoliopsida</taxon>
        <taxon>eudicotyledons</taxon>
        <taxon>Gunneridae</taxon>
        <taxon>Pentapetalae</taxon>
        <taxon>asterids</taxon>
        <taxon>campanulids</taxon>
        <taxon>Asterales</taxon>
        <taxon>Asteraceae</taxon>
        <taxon>Asteroideae</taxon>
        <taxon>Anthemideae</taxon>
        <taxon>Artemisiinae</taxon>
        <taxon>Artemisia</taxon>
    </lineage>
</organism>
<dbReference type="GO" id="GO:0016020">
    <property type="term" value="C:membrane"/>
    <property type="evidence" value="ECO:0007669"/>
    <property type="project" value="UniProtKB-SubCell"/>
</dbReference>
<sequence length="662" mass="72756">MSNNSFKPSEIPPWFSSLQSLTTLIMQDTGLQGVVPTEIFSIPQIETVVLSDNGLNGTLDFGAAYSTHLQLIDLSNNSISAVTQRGTLTANLILLGNLICLESEATLPYCNHPTESNSSYTTPPNNCMPPTTCGPDQTSSPNCKCSYPYTGILSFRAPSFSDLGNSSIYTSLQSSMMVSFESNQLPVDSISLSNPNKNSDNYLLVSLEIFPSGVERFNRSGISRIGFVLSNQTYKPPHSFGPYFFIGNNYDFFSDAQKGKHKSVSIGLIIGVSAGGCFLVLLLVVAGLYAFRQKGRAERATKKNSPFASWDPDKGSGGCPQLKGARSFTFEELKTCTNNFTATANIGSGGYGMVYRGSLPNGQLVAIKRSQQGSTQGANEFKTEIELLSRVHHKNVVSLIGFCFDQGEQMLVYEYIVNGTLKDSLSGRSGIRLDWMRRLKIILGAARGLQYLHDLADPPIIHRDVKTTNILLDERLNAKVADFGLSKPLGDADRTHVTTQVKGTMGYMDPEYYMTQQLTEKSDVYSFGIVMLELITARNPIEKGKYIVREVKEAMNKEKVLYNLHEVLDPIIGLSSELQGLERFVDVALRCVEETGIQRPRMSEVVKEIENIMELAGFNPNAESASTSESYEGKSKGHDHPYLKDSLFNYSGGHLSSNLEAK</sequence>
<protein>
    <recommendedName>
        <fullName evidence="2">non-specific serine/threonine protein kinase</fullName>
        <ecNumber evidence="2">2.7.11.1</ecNumber>
    </recommendedName>
</protein>
<evidence type="ECO:0000256" key="15">
    <source>
        <dbReference type="ARBA" id="ARBA00023180"/>
    </source>
</evidence>
<dbReference type="EMBL" id="PKPP01006723">
    <property type="protein sequence ID" value="PWA55558.1"/>
    <property type="molecule type" value="Genomic_DNA"/>
</dbReference>
<dbReference type="PROSITE" id="PS00107">
    <property type="entry name" value="PROTEIN_KINASE_ATP"/>
    <property type="match status" value="1"/>
</dbReference>
<proteinExistence type="predicted"/>
<dbReference type="STRING" id="35608.A0A2U1M2R6"/>
<dbReference type="InterPro" id="IPR000719">
    <property type="entry name" value="Prot_kinase_dom"/>
</dbReference>
<accession>A0A2U1M2R6</accession>
<dbReference type="Gene3D" id="3.80.10.10">
    <property type="entry name" value="Ribonuclease Inhibitor"/>
    <property type="match status" value="1"/>
</dbReference>
<evidence type="ECO:0000256" key="5">
    <source>
        <dbReference type="ARBA" id="ARBA00022679"/>
    </source>
</evidence>
<dbReference type="PANTHER" id="PTHR45974:SF266">
    <property type="entry name" value="LEUCINE-RICH REPEAT RECEPTOR PROTEIN KINASE HPCA1"/>
    <property type="match status" value="1"/>
</dbReference>
<dbReference type="OrthoDB" id="2015206at2759"/>
<feature type="binding site" evidence="16">
    <location>
        <position position="368"/>
    </location>
    <ligand>
        <name>ATP</name>
        <dbReference type="ChEBI" id="CHEBI:30616"/>
    </ligand>
</feature>
<evidence type="ECO:0000313" key="19">
    <source>
        <dbReference type="EMBL" id="PWA55558.1"/>
    </source>
</evidence>
<name>A0A2U1M2R6_ARTAN</name>
<dbReference type="FunFam" id="3.30.200.20:FF:000328">
    <property type="entry name" value="Leucine-rich repeat protein kinase family protein"/>
    <property type="match status" value="1"/>
</dbReference>
<keyword evidence="14" id="KW-0675">Receptor</keyword>
<reference evidence="19 20" key="1">
    <citation type="journal article" date="2018" name="Mol. Plant">
        <title>The genome of Artemisia annua provides insight into the evolution of Asteraceae family and artemisinin biosynthesis.</title>
        <authorList>
            <person name="Shen Q."/>
            <person name="Zhang L."/>
            <person name="Liao Z."/>
            <person name="Wang S."/>
            <person name="Yan T."/>
            <person name="Shi P."/>
            <person name="Liu M."/>
            <person name="Fu X."/>
            <person name="Pan Q."/>
            <person name="Wang Y."/>
            <person name="Lv Z."/>
            <person name="Lu X."/>
            <person name="Zhang F."/>
            <person name="Jiang W."/>
            <person name="Ma Y."/>
            <person name="Chen M."/>
            <person name="Hao X."/>
            <person name="Li L."/>
            <person name="Tang Y."/>
            <person name="Lv G."/>
            <person name="Zhou Y."/>
            <person name="Sun X."/>
            <person name="Brodelius P.E."/>
            <person name="Rose J.K.C."/>
            <person name="Tang K."/>
        </authorList>
    </citation>
    <scope>NUCLEOTIDE SEQUENCE [LARGE SCALE GENOMIC DNA]</scope>
    <source>
        <strain evidence="20">cv. Huhao1</strain>
        <tissue evidence="19">Leaf</tissue>
    </source>
</reference>